<dbReference type="AlphaFoldDB" id="A0A077WFR0"/>
<feature type="compositionally biased region" description="Low complexity" evidence="1">
    <location>
        <begin position="1"/>
        <end position="15"/>
    </location>
</feature>
<organism evidence="2">
    <name type="scientific">Lichtheimia ramosa</name>
    <dbReference type="NCBI Taxonomy" id="688394"/>
    <lineage>
        <taxon>Eukaryota</taxon>
        <taxon>Fungi</taxon>
        <taxon>Fungi incertae sedis</taxon>
        <taxon>Mucoromycota</taxon>
        <taxon>Mucoromycotina</taxon>
        <taxon>Mucoromycetes</taxon>
        <taxon>Mucorales</taxon>
        <taxon>Lichtheimiaceae</taxon>
        <taxon>Lichtheimia</taxon>
    </lineage>
</organism>
<gene>
    <name evidence="2" type="ORF">LRAMOSA08994</name>
</gene>
<name>A0A077WFR0_9FUNG</name>
<sequence length="146" mass="16232">MTNNRTLRSSSSNPSQPTPVEPVEDQPMEEAATTPDQDQQHTSQESSQEPTSSTIPTTKQHPEVNSILVQLNQCIEQTARDLLKAQGKSKQEHEEAIRQHKQAQEARAAYQHNSSGQSKKEDQIVPSNMPVLQLKGGPLRDANKRT</sequence>
<evidence type="ECO:0000256" key="1">
    <source>
        <dbReference type="SAM" id="MobiDB-lite"/>
    </source>
</evidence>
<dbReference type="OrthoDB" id="10573585at2759"/>
<proteinExistence type="predicted"/>
<accession>A0A077WFR0</accession>
<evidence type="ECO:0000313" key="2">
    <source>
        <dbReference type="EMBL" id="CDS06466.1"/>
    </source>
</evidence>
<feature type="region of interest" description="Disordered" evidence="1">
    <location>
        <begin position="84"/>
        <end position="146"/>
    </location>
</feature>
<feature type="compositionally biased region" description="Basic and acidic residues" evidence="1">
    <location>
        <begin position="84"/>
        <end position="104"/>
    </location>
</feature>
<dbReference type="EMBL" id="LK023320">
    <property type="protein sequence ID" value="CDS06466.1"/>
    <property type="molecule type" value="Genomic_DNA"/>
</dbReference>
<feature type="compositionally biased region" description="Low complexity" evidence="1">
    <location>
        <begin position="36"/>
        <end position="58"/>
    </location>
</feature>
<protein>
    <submittedName>
        <fullName evidence="2">Uncharacterized protein</fullName>
    </submittedName>
</protein>
<reference evidence="2" key="1">
    <citation type="journal article" date="2014" name="Genome Announc.">
        <title>De novo whole-genome sequence and genome annotation of Lichtheimia ramosa.</title>
        <authorList>
            <person name="Linde J."/>
            <person name="Schwartze V."/>
            <person name="Binder U."/>
            <person name="Lass-Florl C."/>
            <person name="Voigt K."/>
            <person name="Horn F."/>
        </authorList>
    </citation>
    <scope>NUCLEOTIDE SEQUENCE</scope>
    <source>
        <strain evidence="2">JMRC FSU:6197</strain>
    </source>
</reference>
<feature type="region of interest" description="Disordered" evidence="1">
    <location>
        <begin position="1"/>
        <end position="64"/>
    </location>
</feature>